<dbReference type="PANTHER" id="PTHR33802">
    <property type="entry name" value="SI:CH211-161H7.5-RELATED"/>
    <property type="match status" value="1"/>
</dbReference>
<dbReference type="AlphaFoldDB" id="A0A1S1V6L0"/>
<evidence type="ECO:0008006" key="4">
    <source>
        <dbReference type="Google" id="ProtNLM"/>
    </source>
</evidence>
<feature type="transmembrane region" description="Helical" evidence="1">
    <location>
        <begin position="94"/>
        <end position="112"/>
    </location>
</feature>
<protein>
    <recommendedName>
        <fullName evidence="4">TspO/MBR family protein</fullName>
    </recommendedName>
</protein>
<evidence type="ECO:0000256" key="1">
    <source>
        <dbReference type="SAM" id="Phobius"/>
    </source>
</evidence>
<dbReference type="RefSeq" id="WP_169817356.1">
    <property type="nucleotide sequence ID" value="NZ_MKIE01000004.1"/>
</dbReference>
<feature type="transmembrane region" description="Helical" evidence="1">
    <location>
        <begin position="118"/>
        <end position="136"/>
    </location>
</feature>
<name>A0A1S1V6L0_9FIRM</name>
<sequence>MFKEKKSKRVLKIANLIAFIGVLALNFLANYLPLNNNTTGDLSDSYPNLIVPSGFTFSIWGLIYIGLAAFVIYQILDSRNGSLSGQSASEKVGIFFIVSCIGNMAWIVLWHYEMPGYSLLAMLVILISLIAVYIRVNSETSPNSSDKLFVNYPFSIYLGWITLATILNVTALLVDRGWDGFGISEEIWSVVIFGAILVISFISLKLRRDIAYNAVFLWGLFGIAYKHLEVFDLQHKLVYWGAIVSMIAIVLMMLKVLILDKRKNTMFKY</sequence>
<dbReference type="Gene3D" id="1.20.1260.100">
    <property type="entry name" value="TspO/MBR protein"/>
    <property type="match status" value="1"/>
</dbReference>
<keyword evidence="3" id="KW-1185">Reference proteome</keyword>
<evidence type="ECO:0000313" key="3">
    <source>
        <dbReference type="Proteomes" id="UP000180254"/>
    </source>
</evidence>
<keyword evidence="1" id="KW-0472">Membrane</keyword>
<dbReference type="InterPro" id="IPR038330">
    <property type="entry name" value="TspO/MBR-related_sf"/>
</dbReference>
<dbReference type="STRING" id="39480.EUAN_13360"/>
<comment type="caution">
    <text evidence="2">The sequence shown here is derived from an EMBL/GenBank/DDBJ whole genome shotgun (WGS) entry which is preliminary data.</text>
</comment>
<proteinExistence type="predicted"/>
<organism evidence="2 3">
    <name type="scientific">Andreesenia angusta</name>
    <dbReference type="NCBI Taxonomy" id="39480"/>
    <lineage>
        <taxon>Bacteria</taxon>
        <taxon>Bacillati</taxon>
        <taxon>Bacillota</taxon>
        <taxon>Tissierellia</taxon>
        <taxon>Tissierellales</taxon>
        <taxon>Gottschalkiaceae</taxon>
        <taxon>Andreesenia</taxon>
    </lineage>
</organism>
<dbReference type="PANTHER" id="PTHR33802:SF1">
    <property type="entry name" value="XK-RELATED PROTEIN"/>
    <property type="match status" value="1"/>
</dbReference>
<feature type="transmembrane region" description="Helical" evidence="1">
    <location>
        <begin position="237"/>
        <end position="258"/>
    </location>
</feature>
<reference evidence="2 3" key="1">
    <citation type="submission" date="2016-09" db="EMBL/GenBank/DDBJ databases">
        <title>Genome sequence of Eubacterium angustum.</title>
        <authorList>
            <person name="Poehlein A."/>
            <person name="Daniel R."/>
        </authorList>
    </citation>
    <scope>NUCLEOTIDE SEQUENCE [LARGE SCALE GENOMIC DNA]</scope>
    <source>
        <strain evidence="2 3">DSM 1989</strain>
    </source>
</reference>
<feature type="transmembrane region" description="Helical" evidence="1">
    <location>
        <begin position="49"/>
        <end position="73"/>
    </location>
</feature>
<feature type="transmembrane region" description="Helical" evidence="1">
    <location>
        <begin position="210"/>
        <end position="225"/>
    </location>
</feature>
<feature type="transmembrane region" description="Helical" evidence="1">
    <location>
        <begin position="12"/>
        <end position="29"/>
    </location>
</feature>
<evidence type="ECO:0000313" key="2">
    <source>
        <dbReference type="EMBL" id="OHW62266.1"/>
    </source>
</evidence>
<feature type="transmembrane region" description="Helical" evidence="1">
    <location>
        <begin position="148"/>
        <end position="167"/>
    </location>
</feature>
<feature type="transmembrane region" description="Helical" evidence="1">
    <location>
        <begin position="187"/>
        <end position="203"/>
    </location>
</feature>
<keyword evidence="1" id="KW-1133">Transmembrane helix</keyword>
<keyword evidence="1" id="KW-0812">Transmembrane</keyword>
<gene>
    <name evidence="2" type="ORF">EUAN_13360</name>
</gene>
<dbReference type="EMBL" id="MKIE01000004">
    <property type="protein sequence ID" value="OHW62266.1"/>
    <property type="molecule type" value="Genomic_DNA"/>
</dbReference>
<accession>A0A1S1V6L0</accession>
<dbReference type="Proteomes" id="UP000180254">
    <property type="component" value="Unassembled WGS sequence"/>
</dbReference>